<proteinExistence type="predicted"/>
<dbReference type="Pfam" id="PF12691">
    <property type="entry name" value="Phage_tail_terminator_6"/>
    <property type="match status" value="1"/>
</dbReference>
<protein>
    <submittedName>
        <fullName evidence="1">Minor capsid protein</fullName>
    </submittedName>
</protein>
<name>A0A1L2JXU0_9CAUD</name>
<accession>A0A1L2JXU0</accession>
<dbReference type="InterPro" id="IPR024411">
    <property type="entry name" value="Tail_terminator_phage"/>
</dbReference>
<gene>
    <name evidence="1" type="ORF">CHPC1151_0012</name>
</gene>
<keyword evidence="2" id="KW-1185">Reference proteome</keyword>
<organism evidence="1 2">
    <name type="scientific">Streptococcus phage CHPC1151</name>
    <dbReference type="NCBI Taxonomy" id="1913083"/>
    <lineage>
        <taxon>Viruses</taxon>
        <taxon>Duplodnaviria</taxon>
        <taxon>Heunggongvirae</taxon>
        <taxon>Uroviricota</taxon>
        <taxon>Caudoviricetes</taxon>
        <taxon>Aliceevansviridae</taxon>
        <taxon>Vansinderenvirus</taxon>
        <taxon>Vansinderenvirus CHPC1232</taxon>
    </lineage>
</organism>
<dbReference type="Proteomes" id="UP000223410">
    <property type="component" value="Segment"/>
</dbReference>
<evidence type="ECO:0000313" key="1">
    <source>
        <dbReference type="EMBL" id="APC45878.1"/>
    </source>
</evidence>
<dbReference type="EMBL" id="KX879643">
    <property type="protein sequence ID" value="APC45878.1"/>
    <property type="molecule type" value="Genomic_DNA"/>
</dbReference>
<reference evidence="1 2" key="1">
    <citation type="journal article" date="2016" name="Appl. Environ. Microbiol.">
        <title>Novel variants of Streptococcus thermophilus bacteriophages indicate genetic recombination across phages from different bacterial species.</title>
        <authorList>
            <person name="Szymczak P."/>
            <person name="Janzen T."/>
            <person name="Neves A.R."/>
            <person name="Kot W."/>
            <person name="Hansen L.H."/>
            <person name="Lametsch R."/>
            <person name="Neve H."/>
            <person name="Franz C.M."/>
            <person name="Vogensen F.K."/>
        </authorList>
    </citation>
    <scope>NUCLEOTIDE SEQUENCE [LARGE SCALE GENOMIC DNA]</scope>
    <source>
        <strain evidence="1 2">CHPC1151</strain>
    </source>
</reference>
<evidence type="ECO:0000313" key="2">
    <source>
        <dbReference type="Proteomes" id="UP000223410"/>
    </source>
</evidence>
<sequence>MNDNDFSEVLANFINTLGLPLKCKLDYLSENESLSVYPLPGGKVEDEDMAGTQILSLPYEIAIKSKDQQKLNAILWKINTELSKIGFELPSLNNSYTFISLTVETPSLNDADEQGFYIYLLDLNARLEVERNFN</sequence>